<evidence type="ECO:0000313" key="3">
    <source>
        <dbReference type="EMBL" id="RKP31606.1"/>
    </source>
</evidence>
<evidence type="ECO:0000313" key="4">
    <source>
        <dbReference type="Proteomes" id="UP000268321"/>
    </source>
</evidence>
<dbReference type="GO" id="GO:0005789">
    <property type="term" value="C:endoplasmic reticulum membrane"/>
    <property type="evidence" value="ECO:0007669"/>
    <property type="project" value="TreeGrafter"/>
</dbReference>
<dbReference type="PANTHER" id="PTHR28251:SF1">
    <property type="entry name" value="V-TYPE ATPASE ASSEMBLY FACTOR PKR1"/>
    <property type="match status" value="1"/>
</dbReference>
<keyword evidence="2" id="KW-1133">Transmembrane helix</keyword>
<protein>
    <submittedName>
        <fullName evidence="3">Pkr1-domain-containing protein</fullName>
    </submittedName>
</protein>
<sequence>MSFFYELWESIFTPGASAALLKATHGSFVLLHITLAFLVYYTQSIHFVNLFVIAALLHALVTWFVAELQRAHHMDNQELASEQEKNSTSASATGAAKKSAKKRKA</sequence>
<keyword evidence="4" id="KW-1185">Reference proteome</keyword>
<dbReference type="OrthoDB" id="9626941at2759"/>
<accession>A0A4P9ZF00</accession>
<dbReference type="InterPro" id="IPR013945">
    <property type="entry name" value="Pkr1"/>
</dbReference>
<dbReference type="GO" id="GO:0070072">
    <property type="term" value="P:vacuolar proton-transporting V-type ATPase complex assembly"/>
    <property type="evidence" value="ECO:0007669"/>
    <property type="project" value="InterPro"/>
</dbReference>
<feature type="compositionally biased region" description="Low complexity" evidence="1">
    <location>
        <begin position="86"/>
        <end position="97"/>
    </location>
</feature>
<feature type="transmembrane region" description="Helical" evidence="2">
    <location>
        <begin position="47"/>
        <end position="66"/>
    </location>
</feature>
<name>A0A4P9ZF00_9ASCO</name>
<dbReference type="EMBL" id="ML004439">
    <property type="protein sequence ID" value="RKP31606.1"/>
    <property type="molecule type" value="Genomic_DNA"/>
</dbReference>
<keyword evidence="2" id="KW-0472">Membrane</keyword>
<evidence type="ECO:0000256" key="2">
    <source>
        <dbReference type="SAM" id="Phobius"/>
    </source>
</evidence>
<proteinExistence type="predicted"/>
<feature type="transmembrane region" description="Helical" evidence="2">
    <location>
        <begin position="20"/>
        <end position="41"/>
    </location>
</feature>
<evidence type="ECO:0000256" key="1">
    <source>
        <dbReference type="SAM" id="MobiDB-lite"/>
    </source>
</evidence>
<dbReference type="Proteomes" id="UP000268321">
    <property type="component" value="Unassembled WGS sequence"/>
</dbReference>
<reference evidence="4" key="1">
    <citation type="journal article" date="2018" name="Nat. Microbiol.">
        <title>Leveraging single-cell genomics to expand the fungal tree of life.</title>
        <authorList>
            <person name="Ahrendt S.R."/>
            <person name="Quandt C.A."/>
            <person name="Ciobanu D."/>
            <person name="Clum A."/>
            <person name="Salamov A."/>
            <person name="Andreopoulos B."/>
            <person name="Cheng J.F."/>
            <person name="Woyke T."/>
            <person name="Pelin A."/>
            <person name="Henrissat B."/>
            <person name="Reynolds N.K."/>
            <person name="Benny G.L."/>
            <person name="Smith M.E."/>
            <person name="James T.Y."/>
            <person name="Grigoriev I.V."/>
        </authorList>
    </citation>
    <scope>NUCLEOTIDE SEQUENCE [LARGE SCALE GENOMIC DNA]</scope>
    <source>
        <strain evidence="4">Baker2002</strain>
    </source>
</reference>
<gene>
    <name evidence="3" type="ORF">METBISCDRAFT_26412</name>
</gene>
<organism evidence="3 4">
    <name type="scientific">Metschnikowia bicuspidata</name>
    <dbReference type="NCBI Taxonomy" id="27322"/>
    <lineage>
        <taxon>Eukaryota</taxon>
        <taxon>Fungi</taxon>
        <taxon>Dikarya</taxon>
        <taxon>Ascomycota</taxon>
        <taxon>Saccharomycotina</taxon>
        <taxon>Pichiomycetes</taxon>
        <taxon>Metschnikowiaceae</taxon>
        <taxon>Metschnikowia</taxon>
    </lineage>
</organism>
<dbReference type="AlphaFoldDB" id="A0A4P9ZF00"/>
<dbReference type="PANTHER" id="PTHR28251">
    <property type="entry name" value="V-TYPE ATPASE ASSEMBLY FACTOR PKR1"/>
    <property type="match status" value="1"/>
</dbReference>
<feature type="region of interest" description="Disordered" evidence="1">
    <location>
        <begin position="76"/>
        <end position="105"/>
    </location>
</feature>
<dbReference type="Pfam" id="PF08636">
    <property type="entry name" value="Pkr1"/>
    <property type="match status" value="1"/>
</dbReference>
<keyword evidence="2" id="KW-0812">Transmembrane</keyword>